<dbReference type="EMBL" id="LQYE01000007">
    <property type="protein sequence ID" value="OAT69329.1"/>
    <property type="molecule type" value="Genomic_DNA"/>
</dbReference>
<evidence type="ECO:0000313" key="3">
    <source>
        <dbReference type="Proteomes" id="UP000186919"/>
    </source>
</evidence>
<accession>A0A179VBP9</accession>
<name>A0A179VBP9_9MYCO</name>
<feature type="region of interest" description="Disordered" evidence="1">
    <location>
        <begin position="43"/>
        <end position="85"/>
    </location>
</feature>
<feature type="compositionally biased region" description="Low complexity" evidence="1">
    <location>
        <begin position="43"/>
        <end position="56"/>
    </location>
</feature>
<evidence type="ECO:0000256" key="1">
    <source>
        <dbReference type="SAM" id="MobiDB-lite"/>
    </source>
</evidence>
<gene>
    <name evidence="2" type="ORF">AWB85_21430</name>
</gene>
<reference evidence="2 3" key="1">
    <citation type="submission" date="2016-01" db="EMBL/GenBank/DDBJ databases">
        <title>Mycobacterium immunogenum strain CD11_6 genome sequencing and assembly.</title>
        <authorList>
            <person name="Kaur G."/>
            <person name="Nair G.R."/>
            <person name="Mayilraj S."/>
        </authorList>
    </citation>
    <scope>NUCLEOTIDE SEQUENCE [LARGE SCALE GENOMIC DNA]</scope>
    <source>
        <strain evidence="2 3">CD11-6</strain>
    </source>
</reference>
<dbReference type="Proteomes" id="UP000186919">
    <property type="component" value="Unassembled WGS sequence"/>
</dbReference>
<comment type="caution">
    <text evidence="2">The sequence shown here is derived from an EMBL/GenBank/DDBJ whole genome shotgun (WGS) entry which is preliminary data.</text>
</comment>
<evidence type="ECO:0000313" key="2">
    <source>
        <dbReference type="EMBL" id="OAT69329.1"/>
    </source>
</evidence>
<dbReference type="AlphaFoldDB" id="A0A179VBP9"/>
<proteinExistence type="predicted"/>
<protein>
    <submittedName>
        <fullName evidence="2">Uncharacterized protein</fullName>
    </submittedName>
</protein>
<feature type="compositionally biased region" description="Basic and acidic residues" evidence="1">
    <location>
        <begin position="58"/>
        <end position="71"/>
    </location>
</feature>
<sequence length="199" mass="21204">MLAMRRPLRGLRTRLQKIPPRIRWALVLGLVAVAALTWQHYSTNQDSSTSATATQSGGEHDEQDGHAHGEYQPDPSDLPPPPDFSTEAARAIVERFAANFASPNGNHADWLARIAPDVAPELADQYRLTDIRNVPQATVTSVTGPLNGDTLAPTFLAAYNDGSQIEITVGMDIEGWTVSSVVPAANPAVPPPPAAPNGS</sequence>
<organism evidence="2 3">
    <name type="scientific">Mycobacteroides immunogenum</name>
    <dbReference type="NCBI Taxonomy" id="83262"/>
    <lineage>
        <taxon>Bacteria</taxon>
        <taxon>Bacillati</taxon>
        <taxon>Actinomycetota</taxon>
        <taxon>Actinomycetes</taxon>
        <taxon>Mycobacteriales</taxon>
        <taxon>Mycobacteriaceae</taxon>
        <taxon>Mycobacteroides</taxon>
    </lineage>
</organism>